<feature type="chain" id="PRO_5008646308" description="ABC transporter substrate-binding protein" evidence="1">
    <location>
        <begin position="24"/>
        <end position="212"/>
    </location>
</feature>
<dbReference type="Gene3D" id="3.10.450.710">
    <property type="entry name" value="Tgt2/MlaC"/>
    <property type="match status" value="1"/>
</dbReference>
<keyword evidence="1" id="KW-0732">Signal</keyword>
<dbReference type="AlphaFoldDB" id="A0A1C0TSE9"/>
<sequence>MNSQLIITALLLWSLATSAKVFAQQPVETHDQEPFSVLAHKLSSQLMNGIEDLNLAPEVEQEALARQIVSNELAPYLDLRFSSLKLLGKHVRHLDKQQMDEFTGLIENQLIKMYAKILIEYKDSKIALSTLQTNKGRKFAEAAIKINRANQSDAQLILKFRQSEAGQWRIYDVVSRQVSQLSVKRQSLVLKISEIGFEQLNQELRLGKQNRI</sequence>
<reference evidence="3" key="1">
    <citation type="submission" date="2016-07" db="EMBL/GenBank/DDBJ databases">
        <authorList>
            <person name="Florea S."/>
            <person name="Webb J.S."/>
            <person name="Jaromczyk J."/>
            <person name="Schardl C.L."/>
        </authorList>
    </citation>
    <scope>NUCLEOTIDE SEQUENCE [LARGE SCALE GENOMIC DNA]</scope>
    <source>
        <strain evidence="3">IPB1</strain>
    </source>
</reference>
<dbReference type="Proteomes" id="UP000093366">
    <property type="component" value="Unassembled WGS sequence"/>
</dbReference>
<dbReference type="RefSeq" id="WP_065790372.1">
    <property type="nucleotide sequence ID" value="NZ_MAUJ01000002.1"/>
</dbReference>
<dbReference type="EMBL" id="MAUJ01000002">
    <property type="protein sequence ID" value="OCQ22172.1"/>
    <property type="molecule type" value="Genomic_DNA"/>
</dbReference>
<dbReference type="OrthoDB" id="9787053at2"/>
<evidence type="ECO:0000313" key="3">
    <source>
        <dbReference type="Proteomes" id="UP000093366"/>
    </source>
</evidence>
<dbReference type="PANTHER" id="PTHR36573">
    <property type="entry name" value="INTERMEMBRANE PHOSPHOLIPID TRANSPORT SYSTEM BINDING PROTEIN MLAC"/>
    <property type="match status" value="1"/>
</dbReference>
<comment type="caution">
    <text evidence="2">The sequence shown here is derived from an EMBL/GenBank/DDBJ whole genome shotgun (WGS) entry which is preliminary data.</text>
</comment>
<feature type="signal peptide" evidence="1">
    <location>
        <begin position="1"/>
        <end position="23"/>
    </location>
</feature>
<dbReference type="InterPro" id="IPR042245">
    <property type="entry name" value="Tgt2/MlaC_sf"/>
</dbReference>
<evidence type="ECO:0000313" key="2">
    <source>
        <dbReference type="EMBL" id="OCQ22172.1"/>
    </source>
</evidence>
<name>A0A1C0TSE9_9GAMM</name>
<gene>
    <name evidence="2" type="ORF">A7985_10310</name>
</gene>
<dbReference type="PANTHER" id="PTHR36573:SF1">
    <property type="entry name" value="INTERMEMBRANE PHOSPHOLIPID TRANSPORT SYSTEM BINDING PROTEIN MLAC"/>
    <property type="match status" value="1"/>
</dbReference>
<dbReference type="Pfam" id="PF05494">
    <property type="entry name" value="MlaC"/>
    <property type="match status" value="1"/>
</dbReference>
<accession>A0A1C0TSE9</accession>
<dbReference type="InterPro" id="IPR008869">
    <property type="entry name" value="MlaC/ttg2D"/>
</dbReference>
<organism evidence="2 3">
    <name type="scientific">Pseudoalteromonas luteoviolacea</name>
    <dbReference type="NCBI Taxonomy" id="43657"/>
    <lineage>
        <taxon>Bacteria</taxon>
        <taxon>Pseudomonadati</taxon>
        <taxon>Pseudomonadota</taxon>
        <taxon>Gammaproteobacteria</taxon>
        <taxon>Alteromonadales</taxon>
        <taxon>Pseudoalteromonadaceae</taxon>
        <taxon>Pseudoalteromonas</taxon>
    </lineage>
</organism>
<proteinExistence type="predicted"/>
<evidence type="ECO:0008006" key="4">
    <source>
        <dbReference type="Google" id="ProtNLM"/>
    </source>
</evidence>
<protein>
    <recommendedName>
        <fullName evidence="4">ABC transporter substrate-binding protein</fullName>
    </recommendedName>
</protein>
<evidence type="ECO:0000256" key="1">
    <source>
        <dbReference type="SAM" id="SignalP"/>
    </source>
</evidence>